<dbReference type="eggNOG" id="ENOG5032WZF">
    <property type="taxonomic scope" value="Bacteria"/>
</dbReference>
<evidence type="ECO:0000313" key="3">
    <source>
        <dbReference type="EMBL" id="ABK99840.1"/>
    </source>
</evidence>
<dbReference type="OrthoDB" id="5398648at2"/>
<sequence>MKNRIVAMVALLTVAMGTGGCVTVSPEHEGAAKGAGIGAATGAIAGAVLAGEGSRTKGVLIGGLAGALLGGVIGNYTVDQKKSAEETTTKYDYKQSDGTVVRIESTQMTPIILNQGETVKLEATYAIMAPSSENQVSVTESREVTLNGELVANPEITVQRSSGTYTSSIPLMLPADAKTGTYKVITTIRTATGKDARQSSFTVK</sequence>
<evidence type="ECO:0000256" key="1">
    <source>
        <dbReference type="SAM" id="Phobius"/>
    </source>
</evidence>
<dbReference type="PROSITE" id="PS51257">
    <property type="entry name" value="PROKAR_LIPOPROTEIN"/>
    <property type="match status" value="1"/>
</dbReference>
<dbReference type="HOGENOM" id="CLU_1342206_0_0_7"/>
<keyword evidence="4" id="KW-1185">Reference proteome</keyword>
<feature type="signal peptide" evidence="2">
    <location>
        <begin position="1"/>
        <end position="20"/>
    </location>
</feature>
<organism evidence="3 4">
    <name type="scientific">Pelobacter propionicus (strain DSM 2379 / NBRC 103807 / OttBd1)</name>
    <dbReference type="NCBI Taxonomy" id="338966"/>
    <lineage>
        <taxon>Bacteria</taxon>
        <taxon>Pseudomonadati</taxon>
        <taxon>Thermodesulfobacteriota</taxon>
        <taxon>Desulfuromonadia</taxon>
        <taxon>Desulfuromonadales</taxon>
        <taxon>Desulfuromonadaceae</taxon>
        <taxon>Pelobacter</taxon>
    </lineage>
</organism>
<dbReference type="Proteomes" id="UP000006732">
    <property type="component" value="Chromosome"/>
</dbReference>
<proteinExistence type="predicted"/>
<evidence type="ECO:0000256" key="2">
    <source>
        <dbReference type="SAM" id="SignalP"/>
    </source>
</evidence>
<gene>
    <name evidence="3" type="ordered locus">Ppro_2233</name>
</gene>
<reference evidence="3 4" key="1">
    <citation type="submission" date="2006-10" db="EMBL/GenBank/DDBJ databases">
        <title>Complete sequence of chromosome of Pelobacter propionicus DSM 2379.</title>
        <authorList>
            <consortium name="US DOE Joint Genome Institute"/>
            <person name="Copeland A."/>
            <person name="Lucas S."/>
            <person name="Lapidus A."/>
            <person name="Barry K."/>
            <person name="Detter J.C."/>
            <person name="Glavina del Rio T."/>
            <person name="Hammon N."/>
            <person name="Israni S."/>
            <person name="Dalin E."/>
            <person name="Tice H."/>
            <person name="Pitluck S."/>
            <person name="Saunders E."/>
            <person name="Brettin T."/>
            <person name="Bruce D."/>
            <person name="Han C."/>
            <person name="Tapia R."/>
            <person name="Schmutz J."/>
            <person name="Larimer F."/>
            <person name="Land M."/>
            <person name="Hauser L."/>
            <person name="Kyrpides N."/>
            <person name="Kim E."/>
            <person name="Lovley D."/>
            <person name="Richardson P."/>
        </authorList>
    </citation>
    <scope>NUCLEOTIDE SEQUENCE [LARGE SCALE GENOMIC DNA]</scope>
    <source>
        <strain evidence="4">DSM 2379 / NBRC 103807 / OttBd1</strain>
    </source>
</reference>
<dbReference type="AlphaFoldDB" id="A1AR70"/>
<dbReference type="RefSeq" id="WP_011736101.1">
    <property type="nucleotide sequence ID" value="NC_008609.1"/>
</dbReference>
<protein>
    <submittedName>
        <fullName evidence="3">17 kDa surface antigen</fullName>
    </submittedName>
</protein>
<accession>A1AR70</accession>
<evidence type="ECO:0000313" key="4">
    <source>
        <dbReference type="Proteomes" id="UP000006732"/>
    </source>
</evidence>
<keyword evidence="1" id="KW-0472">Membrane</keyword>
<feature type="transmembrane region" description="Helical" evidence="1">
    <location>
        <begin position="58"/>
        <end position="78"/>
    </location>
</feature>
<keyword evidence="1" id="KW-0812">Transmembrane</keyword>
<feature type="transmembrane region" description="Helical" evidence="1">
    <location>
        <begin position="31"/>
        <end position="51"/>
    </location>
</feature>
<feature type="chain" id="PRO_5002632328" evidence="2">
    <location>
        <begin position="21"/>
        <end position="204"/>
    </location>
</feature>
<keyword evidence="2" id="KW-0732">Signal</keyword>
<keyword evidence="1" id="KW-1133">Transmembrane helix</keyword>
<dbReference type="EMBL" id="CP000482">
    <property type="protein sequence ID" value="ABK99840.1"/>
    <property type="molecule type" value="Genomic_DNA"/>
</dbReference>
<dbReference type="KEGG" id="ppd:Ppro_2233"/>
<name>A1AR70_PELPD</name>